<evidence type="ECO:0000256" key="1">
    <source>
        <dbReference type="SAM" id="MobiDB-lite"/>
    </source>
</evidence>
<reference evidence="2 3" key="1">
    <citation type="submission" date="2024-11" db="EMBL/GenBank/DDBJ databases">
        <title>Chromosome-level genome assembly of Eucalyptus globulus Labill. provides insights into its genome evolution.</title>
        <authorList>
            <person name="Li X."/>
        </authorList>
    </citation>
    <scope>NUCLEOTIDE SEQUENCE [LARGE SCALE GENOMIC DNA]</scope>
    <source>
        <strain evidence="2">CL2024</strain>
        <tissue evidence="2">Fresh tender leaves</tissue>
    </source>
</reference>
<comment type="caution">
    <text evidence="2">The sequence shown here is derived from an EMBL/GenBank/DDBJ whole genome shotgun (WGS) entry which is preliminary data.</text>
</comment>
<name>A0ABD3LSB1_EUCGL</name>
<proteinExistence type="predicted"/>
<gene>
    <name evidence="2" type="ORF">ACJRO7_000241</name>
</gene>
<dbReference type="Proteomes" id="UP001634007">
    <property type="component" value="Unassembled WGS sequence"/>
</dbReference>
<organism evidence="2 3">
    <name type="scientific">Eucalyptus globulus</name>
    <name type="common">Tasmanian blue gum</name>
    <dbReference type="NCBI Taxonomy" id="34317"/>
    <lineage>
        <taxon>Eukaryota</taxon>
        <taxon>Viridiplantae</taxon>
        <taxon>Streptophyta</taxon>
        <taxon>Embryophyta</taxon>
        <taxon>Tracheophyta</taxon>
        <taxon>Spermatophyta</taxon>
        <taxon>Magnoliopsida</taxon>
        <taxon>eudicotyledons</taxon>
        <taxon>Gunneridae</taxon>
        <taxon>Pentapetalae</taxon>
        <taxon>rosids</taxon>
        <taxon>malvids</taxon>
        <taxon>Myrtales</taxon>
        <taxon>Myrtaceae</taxon>
        <taxon>Myrtoideae</taxon>
        <taxon>Eucalypteae</taxon>
        <taxon>Eucalyptus</taxon>
    </lineage>
</organism>
<protein>
    <submittedName>
        <fullName evidence="2">Uncharacterized protein</fullName>
    </submittedName>
</protein>
<sequence length="106" mass="11728">MEEAHKPPCRGGRHNGEEEGTRATTIATRWGGRMSYEEKIGRSSGRSIAGGMQTVAARSGESSGGTRLRTPCSVHGQGFVWTRKWGSYGRREWWSADVLRQLGWCS</sequence>
<keyword evidence="3" id="KW-1185">Reference proteome</keyword>
<accession>A0ABD3LSB1</accession>
<dbReference type="EMBL" id="JBJKBG010000001">
    <property type="protein sequence ID" value="KAL3752812.1"/>
    <property type="molecule type" value="Genomic_DNA"/>
</dbReference>
<feature type="region of interest" description="Disordered" evidence="1">
    <location>
        <begin position="1"/>
        <end position="24"/>
    </location>
</feature>
<evidence type="ECO:0000313" key="2">
    <source>
        <dbReference type="EMBL" id="KAL3752812.1"/>
    </source>
</evidence>
<dbReference type="AlphaFoldDB" id="A0ABD3LSB1"/>
<evidence type="ECO:0000313" key="3">
    <source>
        <dbReference type="Proteomes" id="UP001634007"/>
    </source>
</evidence>